<dbReference type="Gene3D" id="3.40.50.620">
    <property type="entry name" value="HUPs"/>
    <property type="match status" value="1"/>
</dbReference>
<dbReference type="PANTHER" id="PTHR30336:SF4">
    <property type="entry name" value="ENVELOPE BIOGENESIS FACTOR ELYC"/>
    <property type="match status" value="1"/>
</dbReference>
<dbReference type="Proteomes" id="UP000254869">
    <property type="component" value="Unassembled WGS sequence"/>
</dbReference>
<evidence type="ECO:0000259" key="1">
    <source>
        <dbReference type="Pfam" id="PF02698"/>
    </source>
</evidence>
<proteinExistence type="predicted"/>
<name>A0A370I3G5_9NOCA</name>
<dbReference type="InterPro" id="IPR003848">
    <property type="entry name" value="DUF218"/>
</dbReference>
<dbReference type="PANTHER" id="PTHR30336">
    <property type="entry name" value="INNER MEMBRANE PROTEIN, PROBABLE PERMEASE"/>
    <property type="match status" value="1"/>
</dbReference>
<gene>
    <name evidence="2" type="ORF">DFR76_106138</name>
</gene>
<accession>A0A370I3G5</accession>
<evidence type="ECO:0000313" key="2">
    <source>
        <dbReference type="EMBL" id="RDI65269.1"/>
    </source>
</evidence>
<dbReference type="Pfam" id="PF02698">
    <property type="entry name" value="DUF218"/>
    <property type="match status" value="1"/>
</dbReference>
<organism evidence="2 3">
    <name type="scientific">Nocardia pseudobrasiliensis</name>
    <dbReference type="NCBI Taxonomy" id="45979"/>
    <lineage>
        <taxon>Bacteria</taxon>
        <taxon>Bacillati</taxon>
        <taxon>Actinomycetota</taxon>
        <taxon>Actinomycetes</taxon>
        <taxon>Mycobacteriales</taxon>
        <taxon>Nocardiaceae</taxon>
        <taxon>Nocardia</taxon>
    </lineage>
</organism>
<sequence>MFEQIRPTVFLAKTVAAVTLMAGLLAVTAVEATPRPTEFTLPGLPLTAGLGPDTAVVVLGYGLLPDGGMRPELLARLSAGYVQALLCPATPIIVTGGNPENGVTEARAMADWFVAHGISPARVHIEDRAESTVQNAEYSALLMRAIGAVDAVLVTSADHVQRAQGEFLAAGIRVVATLTPDQTPSSALPFGPR</sequence>
<evidence type="ECO:0000313" key="3">
    <source>
        <dbReference type="Proteomes" id="UP000254869"/>
    </source>
</evidence>
<dbReference type="InterPro" id="IPR014729">
    <property type="entry name" value="Rossmann-like_a/b/a_fold"/>
</dbReference>
<dbReference type="CDD" id="cd06259">
    <property type="entry name" value="YdcF-like"/>
    <property type="match status" value="1"/>
</dbReference>
<dbReference type="AlphaFoldDB" id="A0A370I3G5"/>
<dbReference type="GO" id="GO:0043164">
    <property type="term" value="P:Gram-negative-bacterium-type cell wall biogenesis"/>
    <property type="evidence" value="ECO:0007669"/>
    <property type="project" value="TreeGrafter"/>
</dbReference>
<dbReference type="GO" id="GO:0000270">
    <property type="term" value="P:peptidoglycan metabolic process"/>
    <property type="evidence" value="ECO:0007669"/>
    <property type="project" value="TreeGrafter"/>
</dbReference>
<dbReference type="InterPro" id="IPR051599">
    <property type="entry name" value="Cell_Envelope_Assoc"/>
</dbReference>
<reference evidence="2 3" key="1">
    <citation type="submission" date="2018-07" db="EMBL/GenBank/DDBJ databases">
        <title>Genomic Encyclopedia of Type Strains, Phase IV (KMG-IV): sequencing the most valuable type-strain genomes for metagenomic binning, comparative biology and taxonomic classification.</title>
        <authorList>
            <person name="Goeker M."/>
        </authorList>
    </citation>
    <scope>NUCLEOTIDE SEQUENCE [LARGE SCALE GENOMIC DNA]</scope>
    <source>
        <strain evidence="2 3">DSM 44290</strain>
    </source>
</reference>
<keyword evidence="3" id="KW-1185">Reference proteome</keyword>
<comment type="caution">
    <text evidence="2">The sequence shown here is derived from an EMBL/GenBank/DDBJ whole genome shotgun (WGS) entry which is preliminary data.</text>
</comment>
<dbReference type="RefSeq" id="WP_068006362.1">
    <property type="nucleotide sequence ID" value="NZ_QQBC01000006.1"/>
</dbReference>
<protein>
    <submittedName>
        <fullName evidence="2">DUF218 domain-containing protein</fullName>
    </submittedName>
</protein>
<dbReference type="EMBL" id="QQBC01000006">
    <property type="protein sequence ID" value="RDI65269.1"/>
    <property type="molecule type" value="Genomic_DNA"/>
</dbReference>
<feature type="domain" description="DUF218" evidence="1">
    <location>
        <begin position="55"/>
        <end position="179"/>
    </location>
</feature>
<dbReference type="STRING" id="1210086.GCA_001613105_06759"/>
<dbReference type="GO" id="GO:0005886">
    <property type="term" value="C:plasma membrane"/>
    <property type="evidence" value="ECO:0007669"/>
    <property type="project" value="TreeGrafter"/>
</dbReference>